<dbReference type="RefSeq" id="WP_151429496.1">
    <property type="nucleotide sequence ID" value="NZ_JANJZI010000004.1"/>
</dbReference>
<keyword evidence="4" id="KW-1185">Reference proteome</keyword>
<evidence type="ECO:0000313" key="4">
    <source>
        <dbReference type="Proteomes" id="UP000479639"/>
    </source>
</evidence>
<dbReference type="PANTHER" id="PTHR43022">
    <property type="entry name" value="PROTEIN SMF"/>
    <property type="match status" value="1"/>
</dbReference>
<dbReference type="Gene3D" id="3.40.50.450">
    <property type="match status" value="1"/>
</dbReference>
<accession>A0A7C8BVZ0</accession>
<dbReference type="Pfam" id="PF02481">
    <property type="entry name" value="DNA_processg_A"/>
    <property type="match status" value="1"/>
</dbReference>
<name>A0A7C8BVZ0_9ACTN</name>
<dbReference type="PANTHER" id="PTHR43022:SF1">
    <property type="entry name" value="PROTEIN SMF"/>
    <property type="match status" value="1"/>
</dbReference>
<feature type="domain" description="Smf/DprA SLOG" evidence="2">
    <location>
        <begin position="109"/>
        <end position="272"/>
    </location>
</feature>
<protein>
    <recommendedName>
        <fullName evidence="2">Smf/DprA SLOG domain-containing protein</fullName>
    </recommendedName>
</protein>
<dbReference type="InterPro" id="IPR003488">
    <property type="entry name" value="DprA"/>
</dbReference>
<gene>
    <name evidence="3" type="ORF">F8D48_00330</name>
</gene>
<dbReference type="GO" id="GO:0009294">
    <property type="term" value="P:DNA-mediated transformation"/>
    <property type="evidence" value="ECO:0007669"/>
    <property type="project" value="InterPro"/>
</dbReference>
<evidence type="ECO:0000256" key="1">
    <source>
        <dbReference type="ARBA" id="ARBA00006525"/>
    </source>
</evidence>
<evidence type="ECO:0000313" key="3">
    <source>
        <dbReference type="EMBL" id="KAB1651513.1"/>
    </source>
</evidence>
<dbReference type="InterPro" id="IPR057666">
    <property type="entry name" value="DrpA_SLOG"/>
</dbReference>
<evidence type="ECO:0000259" key="2">
    <source>
        <dbReference type="Pfam" id="PF02481"/>
    </source>
</evidence>
<dbReference type="Proteomes" id="UP000479639">
    <property type="component" value="Unassembled WGS sequence"/>
</dbReference>
<dbReference type="EMBL" id="WAJS01000001">
    <property type="protein sequence ID" value="KAB1651513.1"/>
    <property type="molecule type" value="Genomic_DNA"/>
</dbReference>
<dbReference type="AlphaFoldDB" id="A0A7C8BVZ0"/>
<sequence length="349" mass="38623">MQYSEETLFVLACSLCSKNDEFGKERNIVSGHAGLSCADFFELKRGQSFREFRVRCEERLSTDVVDFDAFKRDVAYVLDGECFDDERDLVLDDVSIKGLVSLRDSVDGIISPFDPEFPPINAKVRKGSDKPYLLFYKGDISLLGCINENVAVVGLLDPAEAVGQREKKIVEALVENQMNIVSGLAKGCDTIAHEVCLKAGGRTVAVLPSPISSIYPAENRALAHRIVEEGGLLVTEYFLPPRNKFEARKRFVDRDRLQAMFSKAVVLAASYREGEGDSGSRHALKKGEEWGLRTTALFNGESDNGDPQFGLNKDLIASGVAPASERVLRDIVTYRVEMEPSVPQLFLTI</sequence>
<dbReference type="SUPFAM" id="SSF102405">
    <property type="entry name" value="MCP/YpsA-like"/>
    <property type="match status" value="1"/>
</dbReference>
<comment type="caution">
    <text evidence="3">The sequence shown here is derived from an EMBL/GenBank/DDBJ whole genome shotgun (WGS) entry which is preliminary data.</text>
</comment>
<reference evidence="3 4" key="1">
    <citation type="submission" date="2019-09" db="EMBL/GenBank/DDBJ databases">
        <title>Whole genome shotgun sequencing (WGS) of Ellagibacter isourolithinifaciens DSM 104140(T) and Adlercreutzia muris DSM 29508(T).</title>
        <authorList>
            <person name="Stoll D.A."/>
            <person name="Danylec N."/>
            <person name="Huch M."/>
        </authorList>
    </citation>
    <scope>NUCLEOTIDE SEQUENCE [LARGE SCALE GENOMIC DNA]</scope>
    <source>
        <strain evidence="3 4">DSM 29508</strain>
    </source>
</reference>
<proteinExistence type="inferred from homology"/>
<organism evidence="3 4">
    <name type="scientific">Adlercreutzia muris</name>
    <dbReference type="NCBI Taxonomy" id="1796610"/>
    <lineage>
        <taxon>Bacteria</taxon>
        <taxon>Bacillati</taxon>
        <taxon>Actinomycetota</taxon>
        <taxon>Coriobacteriia</taxon>
        <taxon>Eggerthellales</taxon>
        <taxon>Eggerthellaceae</taxon>
        <taxon>Adlercreutzia</taxon>
    </lineage>
</organism>
<comment type="similarity">
    <text evidence="1">Belongs to the DprA/Smf family.</text>
</comment>